<dbReference type="Gene3D" id="3.10.290.10">
    <property type="entry name" value="RNA-binding S4 domain"/>
    <property type="match status" value="1"/>
</dbReference>
<organism evidence="7 8">
    <name type="scientific">bacterium (Candidatus Blackallbacteria) CG17_big_fil_post_rev_8_21_14_2_50_48_46</name>
    <dbReference type="NCBI Taxonomy" id="2014261"/>
    <lineage>
        <taxon>Bacteria</taxon>
        <taxon>Candidatus Blackallbacteria</taxon>
    </lineage>
</organism>
<dbReference type="PANTHER" id="PTHR21600:SF87">
    <property type="entry name" value="RNA PSEUDOURIDYLATE SYNTHASE DOMAIN-CONTAINING PROTEIN 1"/>
    <property type="match status" value="1"/>
</dbReference>
<comment type="similarity">
    <text evidence="1 5">Belongs to the pseudouridine synthase RluA family.</text>
</comment>
<dbReference type="PROSITE" id="PS50889">
    <property type="entry name" value="S4"/>
    <property type="match status" value="1"/>
</dbReference>
<dbReference type="PROSITE" id="PS01129">
    <property type="entry name" value="PSI_RLU"/>
    <property type="match status" value="1"/>
</dbReference>
<dbReference type="AlphaFoldDB" id="A0A2M7G430"/>
<sequence length="298" mass="33015">MRVFTIDADQAQEPLEEFLARQFDLPYLKIREWIQKGHVRVDGELGKARRWLKPGQQVLVEPPALLPHAALPEALSLPIRYQDADLIVVAKPAGMATHPGPGWWRGSCVNALLSAVQDWPGIGGVAGPGIVHRLDRDTSGLLVFAKSEFAHKRLLAASQARQFQRLYLAWVEGELAGSGTIEQPLARDPASPQRVVVSPQGKWALTHYQVLLGNPERSLLLLRLETGRTHQIRVHLAHLGHPLWGDAVYGRGGGFLALHAWRLSFQHPRNGQMLAFEESLPAYWEPSEALLSILSSIA</sequence>
<dbReference type="InterPro" id="IPR006224">
    <property type="entry name" value="PsdUridine_synth_RluA-like_CS"/>
</dbReference>
<dbReference type="InterPro" id="IPR050188">
    <property type="entry name" value="RluA_PseudoU_synthase"/>
</dbReference>
<accession>A0A2M7G430</accession>
<dbReference type="EMBL" id="PFFQ01000037">
    <property type="protein sequence ID" value="PIW16615.1"/>
    <property type="molecule type" value="Genomic_DNA"/>
</dbReference>
<dbReference type="GO" id="GO:0140098">
    <property type="term" value="F:catalytic activity, acting on RNA"/>
    <property type="evidence" value="ECO:0007669"/>
    <property type="project" value="UniProtKB-ARBA"/>
</dbReference>
<evidence type="ECO:0000259" key="6">
    <source>
        <dbReference type="Pfam" id="PF00849"/>
    </source>
</evidence>
<evidence type="ECO:0000256" key="5">
    <source>
        <dbReference type="RuleBase" id="RU362028"/>
    </source>
</evidence>
<dbReference type="SUPFAM" id="SSF55174">
    <property type="entry name" value="Alpha-L RNA-binding motif"/>
    <property type="match status" value="1"/>
</dbReference>
<evidence type="ECO:0000256" key="3">
    <source>
        <dbReference type="PIRSR" id="PIRSR606225-1"/>
    </source>
</evidence>
<dbReference type="InterPro" id="IPR006225">
    <property type="entry name" value="PsdUridine_synth_RluC/D"/>
</dbReference>
<reference evidence="7 8" key="1">
    <citation type="submission" date="2017-09" db="EMBL/GenBank/DDBJ databases">
        <title>Depth-based differentiation of microbial function through sediment-hosted aquifers and enrichment of novel symbionts in the deep terrestrial subsurface.</title>
        <authorList>
            <person name="Probst A.J."/>
            <person name="Ladd B."/>
            <person name="Jarett J.K."/>
            <person name="Geller-Mcgrath D.E."/>
            <person name="Sieber C.M."/>
            <person name="Emerson J.B."/>
            <person name="Anantharaman K."/>
            <person name="Thomas B.C."/>
            <person name="Malmstrom R."/>
            <person name="Stieglmeier M."/>
            <person name="Klingl A."/>
            <person name="Woyke T."/>
            <person name="Ryan C.M."/>
            <person name="Banfield J.F."/>
        </authorList>
    </citation>
    <scope>NUCLEOTIDE SEQUENCE [LARGE SCALE GENOMIC DNA]</scope>
    <source>
        <strain evidence="7">CG17_big_fil_post_rev_8_21_14_2_50_48_46</strain>
    </source>
</reference>
<comment type="catalytic activity">
    <reaction evidence="5">
        <text>a uridine in RNA = a pseudouridine in RNA</text>
        <dbReference type="Rhea" id="RHEA:48348"/>
        <dbReference type="Rhea" id="RHEA-COMP:12068"/>
        <dbReference type="Rhea" id="RHEA-COMP:12069"/>
        <dbReference type="ChEBI" id="CHEBI:65314"/>
        <dbReference type="ChEBI" id="CHEBI:65315"/>
    </reaction>
</comment>
<protein>
    <recommendedName>
        <fullName evidence="5">Pseudouridine synthase</fullName>
        <ecNumber evidence="5">5.4.99.-</ecNumber>
    </recommendedName>
</protein>
<dbReference type="InterPro" id="IPR020103">
    <property type="entry name" value="PsdUridine_synth_cat_dom_sf"/>
</dbReference>
<evidence type="ECO:0000313" key="8">
    <source>
        <dbReference type="Proteomes" id="UP000231019"/>
    </source>
</evidence>
<evidence type="ECO:0000256" key="4">
    <source>
        <dbReference type="PROSITE-ProRule" id="PRU00182"/>
    </source>
</evidence>
<dbReference type="EC" id="5.4.99.-" evidence="5"/>
<feature type="domain" description="Pseudouridine synthase RsuA/RluA-like" evidence="6">
    <location>
        <begin position="85"/>
        <end position="238"/>
    </location>
</feature>
<dbReference type="PANTHER" id="PTHR21600">
    <property type="entry name" value="MITOCHONDRIAL RNA PSEUDOURIDINE SYNTHASE"/>
    <property type="match status" value="1"/>
</dbReference>
<name>A0A2M7G430_9BACT</name>
<evidence type="ECO:0000256" key="1">
    <source>
        <dbReference type="ARBA" id="ARBA00010876"/>
    </source>
</evidence>
<dbReference type="GO" id="GO:0003723">
    <property type="term" value="F:RNA binding"/>
    <property type="evidence" value="ECO:0007669"/>
    <property type="project" value="UniProtKB-KW"/>
</dbReference>
<dbReference type="NCBIfam" id="TIGR00005">
    <property type="entry name" value="rluA_subfam"/>
    <property type="match status" value="1"/>
</dbReference>
<dbReference type="InterPro" id="IPR036986">
    <property type="entry name" value="S4_RNA-bd_sf"/>
</dbReference>
<dbReference type="SUPFAM" id="SSF55120">
    <property type="entry name" value="Pseudouridine synthase"/>
    <property type="match status" value="1"/>
</dbReference>
<feature type="active site" evidence="3">
    <location>
        <position position="135"/>
    </location>
</feature>
<comment type="function">
    <text evidence="5">Responsible for synthesis of pseudouridine from uracil.</text>
</comment>
<gene>
    <name evidence="7" type="ORF">COW36_12675</name>
</gene>
<dbReference type="InterPro" id="IPR006145">
    <property type="entry name" value="PsdUridine_synth_RsuA/RluA"/>
</dbReference>
<dbReference type="Pfam" id="PF00849">
    <property type="entry name" value="PseudoU_synth_2"/>
    <property type="match status" value="1"/>
</dbReference>
<dbReference type="CDD" id="cd00165">
    <property type="entry name" value="S4"/>
    <property type="match status" value="1"/>
</dbReference>
<evidence type="ECO:0000256" key="2">
    <source>
        <dbReference type="ARBA" id="ARBA00023235"/>
    </source>
</evidence>
<dbReference type="GO" id="GO:0009982">
    <property type="term" value="F:pseudouridine synthase activity"/>
    <property type="evidence" value="ECO:0007669"/>
    <property type="project" value="InterPro"/>
</dbReference>
<dbReference type="GO" id="GO:0000455">
    <property type="term" value="P:enzyme-directed rRNA pseudouridine synthesis"/>
    <property type="evidence" value="ECO:0007669"/>
    <property type="project" value="TreeGrafter"/>
</dbReference>
<dbReference type="CDD" id="cd02869">
    <property type="entry name" value="PseudoU_synth_RluA_like"/>
    <property type="match status" value="1"/>
</dbReference>
<comment type="caution">
    <text evidence="7">The sequence shown here is derived from an EMBL/GenBank/DDBJ whole genome shotgun (WGS) entry which is preliminary data.</text>
</comment>
<dbReference type="Gene3D" id="3.30.2350.10">
    <property type="entry name" value="Pseudouridine synthase"/>
    <property type="match status" value="1"/>
</dbReference>
<keyword evidence="4" id="KW-0694">RNA-binding</keyword>
<dbReference type="Proteomes" id="UP000231019">
    <property type="component" value="Unassembled WGS sequence"/>
</dbReference>
<keyword evidence="2 5" id="KW-0413">Isomerase</keyword>
<evidence type="ECO:0000313" key="7">
    <source>
        <dbReference type="EMBL" id="PIW16615.1"/>
    </source>
</evidence>
<proteinExistence type="inferred from homology"/>